<accession>A0A0P9U1T1</accession>
<dbReference type="PROSITE" id="PS51534">
    <property type="entry name" value="SEFIR"/>
    <property type="match status" value="1"/>
</dbReference>
<proteinExistence type="predicted"/>
<sequence>MSDVEQPPKLFISYSWSTPEHQQWVISLATELRESGVDVVLDKWDLKEGHDSIGFMESMVTDESVTKVIIVSDKAYAMKADGRAGGVGTESQIISAKVYENARQEKFVAVVPEKEDGKAWLPTFYGRRIYVDLSESESYAENFEQLLRWIYGQPLHIKPALGKRPAFLTESTAIALGTNAMHRRAVDAVKQGKPIAAGAIEEYFRMVSEGLEKFRIDKDAVKLFDDQVVESIEAFLPYRNEIIQLIIVIAQYNTLPDVEFRIHRFLESLLPYLSRPSNVTHYSETDFDNFRFIVHELFLYTIAVFLKYEKFTVVQALLDTPYYLHENRSYGQVGAAGYQVFREYVRTLDYRSQRLSLGRLSLIADLLKERSQTSGLDFNHLMQADFVLFLRGAQSGESWFPDTLLYAGRSYGAFEIFARSMSQRYFDSVKMLIGVDNKREVGELLQTFKGQHGALPRWQFDTFNPDVLLGYEMLGTRS</sequence>
<evidence type="ECO:0000313" key="2">
    <source>
        <dbReference type="EMBL" id="KPX48513.1"/>
    </source>
</evidence>
<comment type="caution">
    <text evidence="2">The sequence shown here is derived from an EMBL/GenBank/DDBJ whole genome shotgun (WGS) entry which is preliminary data.</text>
</comment>
<evidence type="ECO:0000313" key="3">
    <source>
        <dbReference type="Proteomes" id="UP000050557"/>
    </source>
</evidence>
<feature type="domain" description="SEFIR" evidence="1">
    <location>
        <begin position="7"/>
        <end position="142"/>
    </location>
</feature>
<evidence type="ECO:0000259" key="1">
    <source>
        <dbReference type="PROSITE" id="PS51534"/>
    </source>
</evidence>
<dbReference type="Pfam" id="PF08357">
    <property type="entry name" value="SEFIR"/>
    <property type="match status" value="1"/>
</dbReference>
<dbReference type="RefSeq" id="WP_054984779.1">
    <property type="nucleotide sequence ID" value="NZ_CP092918.1"/>
</dbReference>
<gene>
    <name evidence="2" type="ORF">ALO68_04376</name>
</gene>
<dbReference type="EMBL" id="LJQM01000042">
    <property type="protein sequence ID" value="KPX48513.1"/>
    <property type="molecule type" value="Genomic_DNA"/>
</dbReference>
<dbReference type="Gene3D" id="3.40.50.10140">
    <property type="entry name" value="Toll/interleukin-1 receptor homology (TIR) domain"/>
    <property type="match status" value="1"/>
</dbReference>
<reference evidence="2 3" key="1">
    <citation type="submission" date="2015-09" db="EMBL/GenBank/DDBJ databases">
        <title>Genome announcement of multiple Pseudomonas syringae strains.</title>
        <authorList>
            <person name="Thakur S."/>
            <person name="Wang P.W."/>
            <person name="Gong Y."/>
            <person name="Weir B.S."/>
            <person name="Guttman D.S."/>
        </authorList>
    </citation>
    <scope>NUCLEOTIDE SEQUENCE [LARGE SCALE GENOMIC DNA]</scope>
    <source>
        <strain evidence="2 3">ICMP4531</strain>
    </source>
</reference>
<dbReference type="AlphaFoldDB" id="A0A0P9U1T1"/>
<dbReference type="Proteomes" id="UP000050557">
    <property type="component" value="Unassembled WGS sequence"/>
</dbReference>
<dbReference type="PATRIC" id="fig|251654.3.peg.5842"/>
<protein>
    <submittedName>
        <fullName evidence="2">SEFIR domain-containing protein</fullName>
    </submittedName>
</protein>
<dbReference type="SUPFAM" id="SSF52200">
    <property type="entry name" value="Toll/Interleukin receptor TIR domain"/>
    <property type="match status" value="1"/>
</dbReference>
<dbReference type="InterPro" id="IPR035897">
    <property type="entry name" value="Toll_tir_struct_dom_sf"/>
</dbReference>
<dbReference type="InterPro" id="IPR013568">
    <property type="entry name" value="SEFIR_dom"/>
</dbReference>
<name>A0A0P9U1T1_9PSED</name>
<organism evidence="2 3">
    <name type="scientific">Pseudomonas syringae pv. helianthi</name>
    <dbReference type="NCBI Taxonomy" id="251654"/>
    <lineage>
        <taxon>Bacteria</taxon>
        <taxon>Pseudomonadati</taxon>
        <taxon>Pseudomonadota</taxon>
        <taxon>Gammaproteobacteria</taxon>
        <taxon>Pseudomonadales</taxon>
        <taxon>Pseudomonadaceae</taxon>
        <taxon>Pseudomonas</taxon>
    </lineage>
</organism>